<sequence length="217" mass="23759">MVVGWLKCDVSMVSLRVVVVWRCVLVVLVTEVGSSTSHTDRDTVKSIGSSWVELDQEEDPVLIENQVPLQQRLLAYNSGEVSRLAEESHDNNGDSDDEAATVSWSSWPEDPSISNAVDPLSQLGISGGGSGAQHQCDRQQIEDMRQDQEMFVEPGGYPQGDYDYKEENITIGLLSSFKYNKLVLGALPLAVDAINSDPTMLPGKRLLYDVADVGNSE</sequence>
<dbReference type="InterPro" id="IPR028082">
    <property type="entry name" value="Peripla_BP_I"/>
</dbReference>
<evidence type="ECO:0000256" key="1">
    <source>
        <dbReference type="SAM" id="MobiDB-lite"/>
    </source>
</evidence>
<dbReference type="SUPFAM" id="SSF53822">
    <property type="entry name" value="Periplasmic binding protein-like I"/>
    <property type="match status" value="1"/>
</dbReference>
<gene>
    <name evidence="2" type="ORF">MNOR_LOCUS30848</name>
</gene>
<dbReference type="Proteomes" id="UP001497623">
    <property type="component" value="Unassembled WGS sequence"/>
</dbReference>
<protein>
    <submittedName>
        <fullName evidence="2">Uncharacterized protein</fullName>
    </submittedName>
</protein>
<feature type="region of interest" description="Disordered" evidence="1">
    <location>
        <begin position="84"/>
        <end position="106"/>
    </location>
</feature>
<comment type="caution">
    <text evidence="2">The sequence shown here is derived from an EMBL/GenBank/DDBJ whole genome shotgun (WGS) entry which is preliminary data.</text>
</comment>
<organism evidence="2 3">
    <name type="scientific">Meganyctiphanes norvegica</name>
    <name type="common">Northern krill</name>
    <name type="synonym">Thysanopoda norvegica</name>
    <dbReference type="NCBI Taxonomy" id="48144"/>
    <lineage>
        <taxon>Eukaryota</taxon>
        <taxon>Metazoa</taxon>
        <taxon>Ecdysozoa</taxon>
        <taxon>Arthropoda</taxon>
        <taxon>Crustacea</taxon>
        <taxon>Multicrustacea</taxon>
        <taxon>Malacostraca</taxon>
        <taxon>Eumalacostraca</taxon>
        <taxon>Eucarida</taxon>
        <taxon>Euphausiacea</taxon>
        <taxon>Euphausiidae</taxon>
        <taxon>Meganyctiphanes</taxon>
    </lineage>
</organism>
<dbReference type="EMBL" id="CAXKWB010038528">
    <property type="protein sequence ID" value="CAL4151830.1"/>
    <property type="molecule type" value="Genomic_DNA"/>
</dbReference>
<reference evidence="2 3" key="1">
    <citation type="submission" date="2024-05" db="EMBL/GenBank/DDBJ databases">
        <authorList>
            <person name="Wallberg A."/>
        </authorList>
    </citation>
    <scope>NUCLEOTIDE SEQUENCE [LARGE SCALE GENOMIC DNA]</scope>
</reference>
<feature type="non-terminal residue" evidence="2">
    <location>
        <position position="217"/>
    </location>
</feature>
<keyword evidence="3" id="KW-1185">Reference proteome</keyword>
<dbReference type="AlphaFoldDB" id="A0AAV2S0N7"/>
<proteinExistence type="predicted"/>
<accession>A0AAV2S0N7</accession>
<evidence type="ECO:0000313" key="3">
    <source>
        <dbReference type="Proteomes" id="UP001497623"/>
    </source>
</evidence>
<evidence type="ECO:0000313" key="2">
    <source>
        <dbReference type="EMBL" id="CAL4151830.1"/>
    </source>
</evidence>
<name>A0AAV2S0N7_MEGNR</name>